<feature type="binding site" description="axial binding residue" evidence="2">
    <location>
        <position position="484"/>
    </location>
    <ligand>
        <name>heme</name>
        <dbReference type="ChEBI" id="CHEBI:30413"/>
    </ligand>
    <ligandPart>
        <name>Fe</name>
        <dbReference type="ChEBI" id="CHEBI:18248"/>
    </ligandPart>
</feature>
<comment type="cofactor">
    <cofactor evidence="2">
        <name>heme</name>
        <dbReference type="ChEBI" id="CHEBI:30413"/>
    </cofactor>
</comment>
<accession>A0A401GDD8</accession>
<keyword evidence="3" id="KW-0472">Membrane</keyword>
<organism evidence="4 5">
    <name type="scientific">Sparassis crispa</name>
    <dbReference type="NCBI Taxonomy" id="139825"/>
    <lineage>
        <taxon>Eukaryota</taxon>
        <taxon>Fungi</taxon>
        <taxon>Dikarya</taxon>
        <taxon>Basidiomycota</taxon>
        <taxon>Agaricomycotina</taxon>
        <taxon>Agaricomycetes</taxon>
        <taxon>Polyporales</taxon>
        <taxon>Sparassidaceae</taxon>
        <taxon>Sparassis</taxon>
    </lineage>
</organism>
<dbReference type="InterPro" id="IPR001128">
    <property type="entry name" value="Cyt_P450"/>
</dbReference>
<dbReference type="GeneID" id="38777113"/>
<dbReference type="InParanoid" id="A0A401GDD8"/>
<keyword evidence="2" id="KW-0408">Iron</keyword>
<dbReference type="SUPFAM" id="SSF48264">
    <property type="entry name" value="Cytochrome P450"/>
    <property type="match status" value="1"/>
</dbReference>
<dbReference type="OrthoDB" id="3945418at2759"/>
<dbReference type="GO" id="GO:0005506">
    <property type="term" value="F:iron ion binding"/>
    <property type="evidence" value="ECO:0007669"/>
    <property type="project" value="InterPro"/>
</dbReference>
<evidence type="ECO:0000313" key="4">
    <source>
        <dbReference type="EMBL" id="GBE80196.1"/>
    </source>
</evidence>
<comment type="caution">
    <text evidence="4">The sequence shown here is derived from an EMBL/GenBank/DDBJ whole genome shotgun (WGS) entry which is preliminary data.</text>
</comment>
<dbReference type="GO" id="GO:0016705">
    <property type="term" value="F:oxidoreductase activity, acting on paired donors, with incorporation or reduction of molecular oxygen"/>
    <property type="evidence" value="ECO:0007669"/>
    <property type="project" value="InterPro"/>
</dbReference>
<keyword evidence="2" id="KW-0349">Heme</keyword>
<dbReference type="PANTHER" id="PTHR24305:SF218">
    <property type="entry name" value="P450, PUTATIVE (EUROFUNG)-RELATED"/>
    <property type="match status" value="1"/>
</dbReference>
<dbReference type="PANTHER" id="PTHR24305">
    <property type="entry name" value="CYTOCHROME P450"/>
    <property type="match status" value="1"/>
</dbReference>
<dbReference type="PRINTS" id="PR00463">
    <property type="entry name" value="EP450I"/>
</dbReference>
<dbReference type="GO" id="GO:0004497">
    <property type="term" value="F:monooxygenase activity"/>
    <property type="evidence" value="ECO:0007669"/>
    <property type="project" value="InterPro"/>
</dbReference>
<feature type="transmembrane region" description="Helical" evidence="3">
    <location>
        <begin position="32"/>
        <end position="52"/>
    </location>
</feature>
<keyword evidence="5" id="KW-1185">Reference proteome</keyword>
<evidence type="ECO:0000256" key="3">
    <source>
        <dbReference type="SAM" id="Phobius"/>
    </source>
</evidence>
<dbReference type="InterPro" id="IPR036396">
    <property type="entry name" value="Cyt_P450_sf"/>
</dbReference>
<dbReference type="RefSeq" id="XP_027611109.1">
    <property type="nucleotide sequence ID" value="XM_027755308.1"/>
</dbReference>
<dbReference type="Proteomes" id="UP000287166">
    <property type="component" value="Unassembled WGS sequence"/>
</dbReference>
<dbReference type="STRING" id="139825.A0A401GDD8"/>
<dbReference type="GO" id="GO:0020037">
    <property type="term" value="F:heme binding"/>
    <property type="evidence" value="ECO:0007669"/>
    <property type="project" value="InterPro"/>
</dbReference>
<proteinExistence type="predicted"/>
<evidence type="ECO:0000256" key="2">
    <source>
        <dbReference type="PIRSR" id="PIRSR602401-1"/>
    </source>
</evidence>
<dbReference type="Gene3D" id="1.10.630.10">
    <property type="entry name" value="Cytochrome P450"/>
    <property type="match status" value="1"/>
</dbReference>
<comment type="pathway">
    <text evidence="1">Secondary metabolite biosynthesis.</text>
</comment>
<sequence length="542" mass="60764">MNSASLLAFNSATPPSSFSKVLLTANANTPSILFLALAFVLLYFCATTVYHVHFSPLAALPGPWYAAISDFWLTTHVVRLQQCRTVQTLFEKYGPVVRVGPNKVAFCDVTTMKSVYCVHKLDKSTYYKSLSTNNNDHAMTTLPNAQHAIRRKAYSPHYIPTTLSLFQTELHDSVITLIEILDCLAGETSVECLDLFRHLMVDIIGDTVFGCRPGSLEKRAMNIQDPLSTAVNDFPKRGILRSAVPTWAWNLVCRIPNVRWRQICDSDQIMAQFVGGRLYEMRAQMQAGPVGEDNDVEKMPLLQRMLQHRVFSTSEGLSDQNIISEAMGHLIAGVDTSSTTLSYLFWELSRRPDIMKQLQTELDDVMSDRKVIPDLSVLYRLPYLNAFIKEGLRLYSAAPSLLERIVPAASKIDDSFDLMGYALPPGTIVSTQAWSMHRDADVFPSPETFLPERWLPVEGIAGEEERLMRMTQHMIPFGVGSRVCGGQNLAQMVLRMTVAAVARNFNIASKVGETNERSMEIRDAFVIFPASKECRLTFTARK</sequence>
<evidence type="ECO:0000313" key="5">
    <source>
        <dbReference type="Proteomes" id="UP000287166"/>
    </source>
</evidence>
<name>A0A401GDD8_9APHY</name>
<reference evidence="4 5" key="1">
    <citation type="journal article" date="2018" name="Sci. Rep.">
        <title>Genome sequence of the cauliflower mushroom Sparassis crispa (Hanabiratake) and its association with beneficial usage.</title>
        <authorList>
            <person name="Kiyama R."/>
            <person name="Furutani Y."/>
            <person name="Kawaguchi K."/>
            <person name="Nakanishi T."/>
        </authorList>
    </citation>
    <scope>NUCLEOTIDE SEQUENCE [LARGE SCALE GENOMIC DNA]</scope>
</reference>
<keyword evidence="3" id="KW-1133">Transmembrane helix</keyword>
<dbReference type="AlphaFoldDB" id="A0A401GDD8"/>
<keyword evidence="2" id="KW-0479">Metal-binding</keyword>
<evidence type="ECO:0000256" key="1">
    <source>
        <dbReference type="ARBA" id="ARBA00005179"/>
    </source>
</evidence>
<dbReference type="PRINTS" id="PR00385">
    <property type="entry name" value="P450"/>
</dbReference>
<dbReference type="EMBL" id="BFAD01000002">
    <property type="protein sequence ID" value="GBE80196.1"/>
    <property type="molecule type" value="Genomic_DNA"/>
</dbReference>
<keyword evidence="3" id="KW-0812">Transmembrane</keyword>
<gene>
    <name evidence="4" type="ORF">SCP_0214060</name>
</gene>
<dbReference type="InterPro" id="IPR050121">
    <property type="entry name" value="Cytochrome_P450_monoxygenase"/>
</dbReference>
<dbReference type="InterPro" id="IPR002401">
    <property type="entry name" value="Cyt_P450_E_grp-I"/>
</dbReference>
<dbReference type="Pfam" id="PF00067">
    <property type="entry name" value="p450"/>
    <property type="match status" value="1"/>
</dbReference>
<protein>
    <submittedName>
        <fullName evidence="4">Cytochrome P450</fullName>
    </submittedName>
</protein>